<comment type="function">
    <text evidence="2 4">Binds together with bS18 to 16S ribosomal RNA.</text>
</comment>
<dbReference type="EMBL" id="AECQ01000041">
    <property type="protein sequence ID" value="EFW23515.1"/>
    <property type="molecule type" value="Genomic_DNA"/>
</dbReference>
<comment type="caution">
    <text evidence="5">The sequence shown here is derived from an EMBL/GenBank/DDBJ whole genome shotgun (WGS) entry which is preliminary data.</text>
</comment>
<dbReference type="GO" id="GO:0005737">
    <property type="term" value="C:cytoplasm"/>
    <property type="evidence" value="ECO:0007669"/>
    <property type="project" value="UniProtKB-ARBA"/>
</dbReference>
<dbReference type="PANTHER" id="PTHR21011:SF1">
    <property type="entry name" value="SMALL RIBOSOMAL SUBUNIT PROTEIN BS6M"/>
    <property type="match status" value="1"/>
</dbReference>
<protein>
    <recommendedName>
        <fullName evidence="3 4">Small ribosomal subunit protein bS6</fullName>
    </recommendedName>
</protein>
<proteinExistence type="inferred from homology"/>
<dbReference type="GO" id="GO:1990904">
    <property type="term" value="C:ribonucleoprotein complex"/>
    <property type="evidence" value="ECO:0007669"/>
    <property type="project" value="UniProtKB-KW"/>
</dbReference>
<evidence type="ECO:0000313" key="6">
    <source>
        <dbReference type="Proteomes" id="UP000004097"/>
    </source>
</evidence>
<keyword evidence="4" id="KW-0687">Ribonucleoprotein</keyword>
<dbReference type="AlphaFoldDB" id="E7MR22"/>
<dbReference type="Pfam" id="PF01250">
    <property type="entry name" value="Ribosomal_S6"/>
    <property type="match status" value="1"/>
</dbReference>
<keyword evidence="4 5" id="KW-0689">Ribosomal protein</keyword>
<dbReference type="NCBIfam" id="TIGR00166">
    <property type="entry name" value="S6"/>
    <property type="match status" value="1"/>
</dbReference>
<keyword evidence="4" id="KW-0699">rRNA-binding</keyword>
<dbReference type="eggNOG" id="COG0360">
    <property type="taxonomic scope" value="Bacteria"/>
</dbReference>
<dbReference type="HAMAP" id="MF_00360">
    <property type="entry name" value="Ribosomal_bS6"/>
    <property type="match status" value="1"/>
</dbReference>
<dbReference type="STRING" id="706433.HMPREF9430_02013"/>
<dbReference type="PANTHER" id="PTHR21011">
    <property type="entry name" value="MITOCHONDRIAL 28S RIBOSOMAL PROTEIN S6"/>
    <property type="match status" value="1"/>
</dbReference>
<dbReference type="GO" id="GO:0006412">
    <property type="term" value="P:translation"/>
    <property type="evidence" value="ECO:0007669"/>
    <property type="project" value="UniProtKB-UniRule"/>
</dbReference>
<dbReference type="InterPro" id="IPR000529">
    <property type="entry name" value="Ribosomal_bS6"/>
</dbReference>
<dbReference type="GO" id="GO:0003735">
    <property type="term" value="F:structural constituent of ribosome"/>
    <property type="evidence" value="ECO:0007669"/>
    <property type="project" value="InterPro"/>
</dbReference>
<dbReference type="GO" id="GO:0070181">
    <property type="term" value="F:small ribosomal subunit rRNA binding"/>
    <property type="evidence" value="ECO:0007669"/>
    <property type="project" value="TreeGrafter"/>
</dbReference>
<evidence type="ECO:0000256" key="2">
    <source>
        <dbReference type="ARBA" id="ARBA00035104"/>
    </source>
</evidence>
<dbReference type="InterPro" id="IPR020814">
    <property type="entry name" value="Ribosomal_S6_plastid/chlpt"/>
</dbReference>
<dbReference type="SUPFAM" id="SSF54995">
    <property type="entry name" value="Ribosomal protein S6"/>
    <property type="match status" value="1"/>
</dbReference>
<gene>
    <name evidence="4 5" type="primary">rpsF</name>
    <name evidence="5" type="ORF">HMPREF9430_02013</name>
</gene>
<dbReference type="CDD" id="cd00473">
    <property type="entry name" value="bS6"/>
    <property type="match status" value="1"/>
</dbReference>
<evidence type="ECO:0000256" key="1">
    <source>
        <dbReference type="ARBA" id="ARBA00009512"/>
    </source>
</evidence>
<dbReference type="Proteomes" id="UP000004097">
    <property type="component" value="Unassembled WGS sequence"/>
</dbReference>
<name>E7MR22_9FIRM</name>
<dbReference type="GO" id="GO:0005840">
    <property type="term" value="C:ribosome"/>
    <property type="evidence" value="ECO:0007669"/>
    <property type="project" value="UniProtKB-KW"/>
</dbReference>
<comment type="similarity">
    <text evidence="1 4">Belongs to the bacterial ribosomal protein bS6 family.</text>
</comment>
<keyword evidence="4" id="KW-0694">RNA-binding</keyword>
<reference evidence="5 6" key="1">
    <citation type="submission" date="2010-08" db="EMBL/GenBank/DDBJ databases">
        <authorList>
            <person name="Weinstock G."/>
            <person name="Sodergren E."/>
            <person name="Clifton S."/>
            <person name="Fulton L."/>
            <person name="Fulton B."/>
            <person name="Courtney L."/>
            <person name="Fronick C."/>
            <person name="Harrison M."/>
            <person name="Strong C."/>
            <person name="Farmer C."/>
            <person name="Delahaunty K."/>
            <person name="Markovic C."/>
            <person name="Hall O."/>
            <person name="Minx P."/>
            <person name="Tomlinson C."/>
            <person name="Mitreva M."/>
            <person name="Hou S."/>
            <person name="Chen J."/>
            <person name="Wollam A."/>
            <person name="Pepin K.H."/>
            <person name="Johnson M."/>
            <person name="Bhonagiri V."/>
            <person name="Zhang X."/>
            <person name="Suruliraj S."/>
            <person name="Warren W."/>
            <person name="Chinwalla A."/>
            <person name="Mardis E.R."/>
            <person name="Wilson R.K."/>
        </authorList>
    </citation>
    <scope>NUCLEOTIDE SEQUENCE [LARGE SCALE GENOMIC DNA]</scope>
    <source>
        <strain evidence="5 6">F0204</strain>
    </source>
</reference>
<evidence type="ECO:0000256" key="4">
    <source>
        <dbReference type="HAMAP-Rule" id="MF_00360"/>
    </source>
</evidence>
<organism evidence="5 6">
    <name type="scientific">Solobacterium moorei F0204</name>
    <dbReference type="NCBI Taxonomy" id="706433"/>
    <lineage>
        <taxon>Bacteria</taxon>
        <taxon>Bacillati</taxon>
        <taxon>Bacillota</taxon>
        <taxon>Erysipelotrichia</taxon>
        <taxon>Erysipelotrichales</taxon>
        <taxon>Erysipelotrichaceae</taxon>
        <taxon>Solobacterium</taxon>
    </lineage>
</organism>
<evidence type="ECO:0000256" key="3">
    <source>
        <dbReference type="ARBA" id="ARBA00035294"/>
    </source>
</evidence>
<dbReference type="InterPro" id="IPR014717">
    <property type="entry name" value="Transl_elong_EF1B/ribsomal_bS6"/>
</dbReference>
<dbReference type="HOGENOM" id="CLU_113441_5_3_9"/>
<sequence>MIFSLLLVGELVLYCGEWVTPAPCQKWPLDQKEVYGMKKYEVMYIINESVETEKRAELIETLSKIITDNGGKIAKTDEWGMREFAYHIDDMKKGYYVVTAFEADNACVKEFDRLMGINANVVRFMITRDEAPAKGAK</sequence>
<dbReference type="Gene3D" id="3.30.70.60">
    <property type="match status" value="1"/>
</dbReference>
<evidence type="ECO:0000313" key="5">
    <source>
        <dbReference type="EMBL" id="EFW23515.1"/>
    </source>
</evidence>
<keyword evidence="6" id="KW-1185">Reference proteome</keyword>
<dbReference type="InterPro" id="IPR035980">
    <property type="entry name" value="Ribosomal_bS6_sf"/>
</dbReference>
<accession>E7MR22</accession>